<feature type="compositionally biased region" description="Polar residues" evidence="1">
    <location>
        <begin position="222"/>
        <end position="231"/>
    </location>
</feature>
<dbReference type="EMBL" id="JBCAWK010000010">
    <property type="protein sequence ID" value="KAK8847339.1"/>
    <property type="molecule type" value="Genomic_DNA"/>
</dbReference>
<accession>A0AAW0YHB2</accession>
<feature type="region of interest" description="Disordered" evidence="1">
    <location>
        <begin position="314"/>
        <end position="357"/>
    </location>
</feature>
<feature type="region of interest" description="Disordered" evidence="1">
    <location>
        <begin position="49"/>
        <end position="85"/>
    </location>
</feature>
<feature type="compositionally biased region" description="Basic residues" evidence="1">
    <location>
        <begin position="71"/>
        <end position="85"/>
    </location>
</feature>
<name>A0AAW0YHB2_9TREE</name>
<dbReference type="RefSeq" id="XP_066800857.1">
    <property type="nucleotide sequence ID" value="XM_066948289.1"/>
</dbReference>
<protein>
    <submittedName>
        <fullName evidence="2">Uncharacterized protein</fullName>
    </submittedName>
</protein>
<evidence type="ECO:0000256" key="1">
    <source>
        <dbReference type="SAM" id="MobiDB-lite"/>
    </source>
</evidence>
<sequence length="426" mass="46595">MPIHPAPIILGTLAVIGSGYAFKKYIYDPHLAPLIEALLAQHAIASTDRHATPERQIPVPVPASSASTTSRQHHQTHLRRRSHARRYSSEYELNESLLHHQHQHRVSHNHDHDHEQGENAMREAAWVKTSLYDMEGSRLSSPNKGIHRRRDSDNSRHIHPTRKCSLEHPLPVHVAPLIDLDDAHRPESPQDAEVREVIFNYAPTPLHHSGTSTSARSSSPSINPFLSNDDVQPSPSSLVTLTSPGQVSGSDQRLPPAPSTTFSFLSLSQQSSPESMNVHLESLSFGTAAELVNSTDTGRERRVDLEDDVISLPETSISGYEDAESYSPISRGLSPAPPTRSTSPTSTPTAHSRSQADCITPRGASVARMQSSPDPIGELGMSYVIPPSSVFGRRGPMSVVSMTESDVEDGWRSESEWEAVSSDAGH</sequence>
<feature type="compositionally biased region" description="Low complexity" evidence="1">
    <location>
        <begin position="259"/>
        <end position="268"/>
    </location>
</feature>
<dbReference type="Proteomes" id="UP001388673">
    <property type="component" value="Unassembled WGS sequence"/>
</dbReference>
<feature type="compositionally biased region" description="Low complexity" evidence="1">
    <location>
        <begin position="339"/>
        <end position="353"/>
    </location>
</feature>
<feature type="region of interest" description="Disordered" evidence="1">
    <location>
        <begin position="205"/>
        <end position="268"/>
    </location>
</feature>
<dbReference type="AlphaFoldDB" id="A0AAW0YHB2"/>
<evidence type="ECO:0000313" key="2">
    <source>
        <dbReference type="EMBL" id="KAK8847339.1"/>
    </source>
</evidence>
<feature type="compositionally biased region" description="Low complexity" evidence="1">
    <location>
        <begin position="209"/>
        <end position="221"/>
    </location>
</feature>
<keyword evidence="3" id="KW-1185">Reference proteome</keyword>
<reference evidence="2 3" key="1">
    <citation type="journal article" date="2024" name="bioRxiv">
        <title>Comparative genomics of Cryptococcus and Kwoniella reveals pathogenesis evolution and contrasting karyotype dynamics via intercentromeric recombination or chromosome fusion.</title>
        <authorList>
            <person name="Coelho M.A."/>
            <person name="David-Palma M."/>
            <person name="Shea T."/>
            <person name="Bowers K."/>
            <person name="McGinley-Smith S."/>
            <person name="Mohammad A.W."/>
            <person name="Gnirke A."/>
            <person name="Yurkov A.M."/>
            <person name="Nowrousian M."/>
            <person name="Sun S."/>
            <person name="Cuomo C.A."/>
            <person name="Heitman J."/>
        </authorList>
    </citation>
    <scope>NUCLEOTIDE SEQUENCE [LARGE SCALE GENOMIC DNA]</scope>
    <source>
        <strain evidence="2 3">CBS 13917</strain>
    </source>
</reference>
<feature type="compositionally biased region" description="Basic and acidic residues" evidence="1">
    <location>
        <begin position="108"/>
        <end position="119"/>
    </location>
</feature>
<proteinExistence type="predicted"/>
<feature type="region of interest" description="Disordered" evidence="1">
    <location>
        <begin position="99"/>
        <end position="119"/>
    </location>
</feature>
<comment type="caution">
    <text evidence="2">The sequence shown here is derived from an EMBL/GenBank/DDBJ whole genome shotgun (WGS) entry which is preliminary data.</text>
</comment>
<evidence type="ECO:0000313" key="3">
    <source>
        <dbReference type="Proteomes" id="UP001388673"/>
    </source>
</evidence>
<dbReference type="GeneID" id="92182454"/>
<dbReference type="KEGG" id="kne:92182454"/>
<feature type="region of interest" description="Disordered" evidence="1">
    <location>
        <begin position="135"/>
        <end position="163"/>
    </location>
</feature>
<organism evidence="2 3">
    <name type="scientific">Kwoniella newhampshirensis</name>
    <dbReference type="NCBI Taxonomy" id="1651941"/>
    <lineage>
        <taxon>Eukaryota</taxon>
        <taxon>Fungi</taxon>
        <taxon>Dikarya</taxon>
        <taxon>Basidiomycota</taxon>
        <taxon>Agaricomycotina</taxon>
        <taxon>Tremellomycetes</taxon>
        <taxon>Tremellales</taxon>
        <taxon>Cryptococcaceae</taxon>
        <taxon>Kwoniella</taxon>
    </lineage>
</organism>
<feature type="compositionally biased region" description="Low complexity" evidence="1">
    <location>
        <begin position="233"/>
        <end position="244"/>
    </location>
</feature>
<feature type="region of interest" description="Disordered" evidence="1">
    <location>
        <begin position="402"/>
        <end position="426"/>
    </location>
</feature>
<gene>
    <name evidence="2" type="ORF">IAR55_005196</name>
</gene>